<evidence type="ECO:0000259" key="5">
    <source>
        <dbReference type="Pfam" id="PF25876"/>
    </source>
</evidence>
<dbReference type="Pfam" id="PF25876">
    <property type="entry name" value="HH_MFP_RND"/>
    <property type="match status" value="1"/>
</dbReference>
<dbReference type="RefSeq" id="WP_149328225.1">
    <property type="nucleotide sequence ID" value="NZ_VTPY01000003.1"/>
</dbReference>
<dbReference type="GO" id="GO:0046677">
    <property type="term" value="P:response to antibiotic"/>
    <property type="evidence" value="ECO:0007669"/>
    <property type="project" value="TreeGrafter"/>
</dbReference>
<comment type="caution">
    <text evidence="9">The sequence shown here is derived from an EMBL/GenBank/DDBJ whole genome shotgun (WGS) entry which is preliminary data.</text>
</comment>
<dbReference type="InterPro" id="IPR058624">
    <property type="entry name" value="MdtA-like_HH"/>
</dbReference>
<evidence type="ECO:0000256" key="3">
    <source>
        <dbReference type="SAM" id="Coils"/>
    </source>
</evidence>
<organism evidence="9 10">
    <name type="scientific">Billgrantia pellis</name>
    <dbReference type="NCBI Taxonomy" id="2606936"/>
    <lineage>
        <taxon>Bacteria</taxon>
        <taxon>Pseudomonadati</taxon>
        <taxon>Pseudomonadota</taxon>
        <taxon>Gammaproteobacteria</taxon>
        <taxon>Oceanospirillales</taxon>
        <taxon>Halomonadaceae</taxon>
        <taxon>Billgrantia</taxon>
    </lineage>
</organism>
<dbReference type="GO" id="GO:0022857">
    <property type="term" value="F:transmembrane transporter activity"/>
    <property type="evidence" value="ECO:0007669"/>
    <property type="project" value="InterPro"/>
</dbReference>
<accession>A0A7V7G0P6</accession>
<feature type="domain" description="Multidrug resistance protein MdtA-like C-terminal permuted SH3" evidence="8">
    <location>
        <begin position="304"/>
        <end position="363"/>
    </location>
</feature>
<dbReference type="Proteomes" id="UP000486760">
    <property type="component" value="Unassembled WGS sequence"/>
</dbReference>
<keyword evidence="10" id="KW-1185">Reference proteome</keyword>
<reference evidence="9 10" key="1">
    <citation type="submission" date="2019-08" db="EMBL/GenBank/DDBJ databases">
        <title>Bioinformatics analysis of the strain L3 and L5.</title>
        <authorList>
            <person name="Li X."/>
        </authorList>
    </citation>
    <scope>NUCLEOTIDE SEQUENCE [LARGE SCALE GENOMIC DNA]</scope>
    <source>
        <strain evidence="9 10">L5</strain>
    </source>
</reference>
<comment type="subcellular location">
    <subcellularLocation>
        <location evidence="1">Cell inner membrane</location>
        <topology evidence="1">Lipid-anchor</topology>
    </subcellularLocation>
</comment>
<keyword evidence="3" id="KW-0175">Coiled coil</keyword>
<dbReference type="Gene3D" id="2.40.420.20">
    <property type="match status" value="1"/>
</dbReference>
<dbReference type="PANTHER" id="PTHR30158:SF24">
    <property type="entry name" value="HLYD FAMILY SECRETION PROTEIN"/>
    <property type="match status" value="1"/>
</dbReference>
<evidence type="ECO:0000259" key="6">
    <source>
        <dbReference type="Pfam" id="PF25917"/>
    </source>
</evidence>
<dbReference type="NCBIfam" id="TIGR01730">
    <property type="entry name" value="RND_mfp"/>
    <property type="match status" value="1"/>
</dbReference>
<dbReference type="Gene3D" id="2.40.30.170">
    <property type="match status" value="1"/>
</dbReference>
<evidence type="ECO:0000313" key="9">
    <source>
        <dbReference type="EMBL" id="KAA0012976.1"/>
    </source>
</evidence>
<feature type="domain" description="Multidrug resistance protein MdtA-like beta-barrel" evidence="7">
    <location>
        <begin position="210"/>
        <end position="296"/>
    </location>
</feature>
<dbReference type="SUPFAM" id="SSF111369">
    <property type="entry name" value="HlyD-like secretion proteins"/>
    <property type="match status" value="1"/>
</dbReference>
<dbReference type="GO" id="GO:0005886">
    <property type="term" value="C:plasma membrane"/>
    <property type="evidence" value="ECO:0007669"/>
    <property type="project" value="UniProtKB-SubCell"/>
</dbReference>
<name>A0A7V7G0P6_9GAMM</name>
<feature type="chain" id="PRO_5031422212" evidence="4">
    <location>
        <begin position="27"/>
        <end position="384"/>
    </location>
</feature>
<comment type="similarity">
    <text evidence="2">Belongs to the membrane fusion protein (MFP) (TC 8.A.1) family.</text>
</comment>
<dbReference type="EMBL" id="VTPY01000003">
    <property type="protein sequence ID" value="KAA0012976.1"/>
    <property type="molecule type" value="Genomic_DNA"/>
</dbReference>
<dbReference type="Pfam" id="PF25967">
    <property type="entry name" value="RND-MFP_C"/>
    <property type="match status" value="1"/>
</dbReference>
<dbReference type="FunFam" id="2.40.420.20:FF:000001">
    <property type="entry name" value="Efflux RND transporter periplasmic adaptor subunit"/>
    <property type="match status" value="1"/>
</dbReference>
<keyword evidence="4" id="KW-0732">Signal</keyword>
<evidence type="ECO:0000256" key="4">
    <source>
        <dbReference type="SAM" id="SignalP"/>
    </source>
</evidence>
<dbReference type="InterPro" id="IPR058625">
    <property type="entry name" value="MdtA-like_BSH"/>
</dbReference>
<dbReference type="AlphaFoldDB" id="A0A7V7G0P6"/>
<feature type="domain" description="Multidrug resistance protein MdtA-like barrel-sandwich hybrid" evidence="6">
    <location>
        <begin position="63"/>
        <end position="206"/>
    </location>
</feature>
<proteinExistence type="inferred from homology"/>
<dbReference type="Pfam" id="PF25917">
    <property type="entry name" value="BSH_RND"/>
    <property type="match status" value="1"/>
</dbReference>
<evidence type="ECO:0000256" key="1">
    <source>
        <dbReference type="ARBA" id="ARBA00004519"/>
    </source>
</evidence>
<dbReference type="Pfam" id="PF25944">
    <property type="entry name" value="Beta-barrel_RND"/>
    <property type="match status" value="1"/>
</dbReference>
<evidence type="ECO:0000256" key="2">
    <source>
        <dbReference type="ARBA" id="ARBA00009477"/>
    </source>
</evidence>
<feature type="domain" description="Multidrug resistance protein MdtA-like alpha-helical hairpin" evidence="5">
    <location>
        <begin position="105"/>
        <end position="173"/>
    </location>
</feature>
<dbReference type="PANTHER" id="PTHR30158">
    <property type="entry name" value="ACRA/E-RELATED COMPONENT OF DRUG EFFLUX TRANSPORTER"/>
    <property type="match status" value="1"/>
</dbReference>
<evidence type="ECO:0000313" key="10">
    <source>
        <dbReference type="Proteomes" id="UP000486760"/>
    </source>
</evidence>
<evidence type="ECO:0000259" key="7">
    <source>
        <dbReference type="Pfam" id="PF25944"/>
    </source>
</evidence>
<evidence type="ECO:0000259" key="8">
    <source>
        <dbReference type="Pfam" id="PF25967"/>
    </source>
</evidence>
<feature type="coiled-coil region" evidence="3">
    <location>
        <begin position="142"/>
        <end position="169"/>
    </location>
</feature>
<dbReference type="Gene3D" id="1.10.287.470">
    <property type="entry name" value="Helix hairpin bin"/>
    <property type="match status" value="1"/>
</dbReference>
<dbReference type="InterPro" id="IPR058626">
    <property type="entry name" value="MdtA-like_b-barrel"/>
</dbReference>
<dbReference type="InterPro" id="IPR006143">
    <property type="entry name" value="RND_pump_MFP"/>
</dbReference>
<feature type="signal peptide" evidence="4">
    <location>
        <begin position="1"/>
        <end position="26"/>
    </location>
</feature>
<protein>
    <submittedName>
        <fullName evidence="9">Efflux RND transporter periplasmic adaptor subunit</fullName>
    </submittedName>
</protein>
<dbReference type="Gene3D" id="2.40.50.100">
    <property type="match status" value="1"/>
</dbReference>
<gene>
    <name evidence="9" type="ORF">F0A17_08625</name>
</gene>
<dbReference type="InterPro" id="IPR058627">
    <property type="entry name" value="MdtA-like_C"/>
</dbReference>
<dbReference type="PROSITE" id="PS51257">
    <property type="entry name" value="PROKAR_LIPOPROTEIN"/>
    <property type="match status" value="1"/>
</dbReference>
<sequence length="384" mass="40943">MKIRCINGLAVFVAAIFLVGCGADVAGQDTAAHEEPPQVEALEVSAEPFTPAIELPGRVEPVRMAEIRARVAGIVISREFVEGSDVRAGDILFQIDPAPLNAAVSRAQAQLARADAMSVDAKTRLTRFEPLVEIEAVSRQDYDSARAAVQSAEADKRAAQAELETALLDLSYATVEAPIDGRVGRALVTEGAMVGQNEATPLAMIQQLDPVYVDFKLPVSEVARLRAAHARAEEDGDPRSGVRVSLTSEVDGEKREGQLMFSDVTVDRGTGQVTLRGAFPNEDGSLLPGMYVRVSLIYGTDSEAILVPQRAVRIQDDGATHVLVVDDENRLEERAVETGAMKDSRWHVTSGLVAGDRVVVGGMSNPAVAPGSSVEVLEQKPTSP</sequence>